<organism evidence="1 2">
    <name type="scientific">Ruminococcus flavefaciens</name>
    <dbReference type="NCBI Taxonomy" id="1265"/>
    <lineage>
        <taxon>Bacteria</taxon>
        <taxon>Bacillati</taxon>
        <taxon>Bacillota</taxon>
        <taxon>Clostridia</taxon>
        <taxon>Eubacteriales</taxon>
        <taxon>Oscillospiraceae</taxon>
        <taxon>Ruminococcus</taxon>
    </lineage>
</organism>
<reference evidence="1 2" key="1">
    <citation type="submission" date="2016-10" db="EMBL/GenBank/DDBJ databases">
        <authorList>
            <person name="de Groot N.N."/>
        </authorList>
    </citation>
    <scope>NUCLEOTIDE SEQUENCE [LARGE SCALE GENOMIC DNA]</scope>
    <source>
        <strain evidence="1 2">YAD2003</strain>
    </source>
</reference>
<dbReference type="Proteomes" id="UP000183190">
    <property type="component" value="Unassembled WGS sequence"/>
</dbReference>
<dbReference type="RefSeq" id="WP_074717733.1">
    <property type="nucleotide sequence ID" value="NZ_FNWV01000009.1"/>
</dbReference>
<dbReference type="OrthoDB" id="7058913at2"/>
<sequence>MKPEYAEELIVGIINEGSFNWYILHNDICIMNLDINESAYRKKGYNFTIDEKYRFGIRVVNEKTKDDFLEKIKPYMISADELREMMSMESDPDELLSYNPSILIDFDKKTLLSYYPEYMSFEDFVPEGWTGKYQFFKDIIPERYRFWDNAKG</sequence>
<evidence type="ECO:0000313" key="2">
    <source>
        <dbReference type="Proteomes" id="UP000183190"/>
    </source>
</evidence>
<protein>
    <submittedName>
        <fullName evidence="1">Uncharacterized protein</fullName>
    </submittedName>
</protein>
<dbReference type="EMBL" id="FNWV01000009">
    <property type="protein sequence ID" value="SEH74219.1"/>
    <property type="molecule type" value="Genomic_DNA"/>
</dbReference>
<dbReference type="AlphaFoldDB" id="A0A1H6KFF6"/>
<proteinExistence type="predicted"/>
<evidence type="ECO:0000313" key="1">
    <source>
        <dbReference type="EMBL" id="SEH74219.1"/>
    </source>
</evidence>
<gene>
    <name evidence="1" type="ORF">SAMN02910265_02421</name>
</gene>
<accession>A0A1H6KFF6</accession>
<name>A0A1H6KFF6_RUMFL</name>